<evidence type="ECO:0000256" key="4">
    <source>
        <dbReference type="ARBA" id="ARBA00023163"/>
    </source>
</evidence>
<feature type="domain" description="RNA polymerase sigma-70 region 2" evidence="5">
    <location>
        <begin position="30"/>
        <end position="98"/>
    </location>
</feature>
<evidence type="ECO:0000313" key="7">
    <source>
        <dbReference type="EMBL" id="GII80799.1"/>
    </source>
</evidence>
<dbReference type="GO" id="GO:0000428">
    <property type="term" value="C:DNA-directed RNA polymerase complex"/>
    <property type="evidence" value="ECO:0007669"/>
    <property type="project" value="UniProtKB-KW"/>
</dbReference>
<protein>
    <submittedName>
        <fullName evidence="7">DNA-directed RNA polymerase sigma-70 factor</fullName>
    </submittedName>
</protein>
<dbReference type="PANTHER" id="PTHR43133">
    <property type="entry name" value="RNA POLYMERASE ECF-TYPE SIGMA FACTO"/>
    <property type="match status" value="1"/>
</dbReference>
<dbReference type="InterPro" id="IPR036388">
    <property type="entry name" value="WH-like_DNA-bd_sf"/>
</dbReference>
<sequence length="197" mass="21388">MAAPPDAPTELDDITIMARSEQRPDLFAVLYERYFDPIHRYVAARLGTHIADDVAAETFLVAFRKRPGFDPAIGGVRPWLYGIATKLVAQHHRSETRRLAAFQRTPVHVADGGHEDRVTARVTAAHAQGRLAAEIARLSQGERDVLLLTAIADLSHQEIARTLGIPYGTVGSRLSRARGKLRTALGGVNPLIGGSDG</sequence>
<dbReference type="InterPro" id="IPR014284">
    <property type="entry name" value="RNA_pol_sigma-70_dom"/>
</dbReference>
<dbReference type="Proteomes" id="UP000655287">
    <property type="component" value="Unassembled WGS sequence"/>
</dbReference>
<name>A0A919R712_9ACTN</name>
<dbReference type="Pfam" id="PF08281">
    <property type="entry name" value="Sigma70_r4_2"/>
    <property type="match status" value="1"/>
</dbReference>
<dbReference type="InterPro" id="IPR013325">
    <property type="entry name" value="RNA_pol_sigma_r2"/>
</dbReference>
<proteinExistence type="inferred from homology"/>
<dbReference type="InterPro" id="IPR013324">
    <property type="entry name" value="RNA_pol_sigma_r3/r4-like"/>
</dbReference>
<evidence type="ECO:0000259" key="6">
    <source>
        <dbReference type="Pfam" id="PF08281"/>
    </source>
</evidence>
<evidence type="ECO:0000313" key="8">
    <source>
        <dbReference type="Proteomes" id="UP000655287"/>
    </source>
</evidence>
<evidence type="ECO:0000256" key="3">
    <source>
        <dbReference type="ARBA" id="ARBA00023082"/>
    </source>
</evidence>
<organism evidence="7 8">
    <name type="scientific">Sphaerisporangium rufum</name>
    <dbReference type="NCBI Taxonomy" id="1381558"/>
    <lineage>
        <taxon>Bacteria</taxon>
        <taxon>Bacillati</taxon>
        <taxon>Actinomycetota</taxon>
        <taxon>Actinomycetes</taxon>
        <taxon>Streptosporangiales</taxon>
        <taxon>Streptosporangiaceae</taxon>
        <taxon>Sphaerisporangium</taxon>
    </lineage>
</organism>
<gene>
    <name evidence="7" type="primary">rpoE_31</name>
    <name evidence="7" type="ORF">Sru01_57810</name>
</gene>
<keyword evidence="8" id="KW-1185">Reference proteome</keyword>
<dbReference type="Pfam" id="PF04542">
    <property type="entry name" value="Sigma70_r2"/>
    <property type="match status" value="1"/>
</dbReference>
<reference evidence="7" key="1">
    <citation type="submission" date="2021-01" db="EMBL/GenBank/DDBJ databases">
        <title>Whole genome shotgun sequence of Sphaerisporangium rufum NBRC 109079.</title>
        <authorList>
            <person name="Komaki H."/>
            <person name="Tamura T."/>
        </authorList>
    </citation>
    <scope>NUCLEOTIDE SEQUENCE</scope>
    <source>
        <strain evidence="7">NBRC 109079</strain>
    </source>
</reference>
<comment type="similarity">
    <text evidence="1">Belongs to the sigma-70 factor family. ECF subfamily.</text>
</comment>
<keyword evidence="2" id="KW-0805">Transcription regulation</keyword>
<dbReference type="AlphaFoldDB" id="A0A919R712"/>
<dbReference type="SUPFAM" id="SSF88659">
    <property type="entry name" value="Sigma3 and sigma4 domains of RNA polymerase sigma factors"/>
    <property type="match status" value="1"/>
</dbReference>
<dbReference type="GO" id="GO:0016987">
    <property type="term" value="F:sigma factor activity"/>
    <property type="evidence" value="ECO:0007669"/>
    <property type="project" value="UniProtKB-KW"/>
</dbReference>
<dbReference type="CDD" id="cd06171">
    <property type="entry name" value="Sigma70_r4"/>
    <property type="match status" value="1"/>
</dbReference>
<dbReference type="NCBIfam" id="TIGR02937">
    <property type="entry name" value="sigma70-ECF"/>
    <property type="match status" value="1"/>
</dbReference>
<dbReference type="EMBL" id="BOOU01000080">
    <property type="protein sequence ID" value="GII80799.1"/>
    <property type="molecule type" value="Genomic_DNA"/>
</dbReference>
<comment type="caution">
    <text evidence="7">The sequence shown here is derived from an EMBL/GenBank/DDBJ whole genome shotgun (WGS) entry which is preliminary data.</text>
</comment>
<dbReference type="RefSeq" id="WP_203992078.1">
    <property type="nucleotide sequence ID" value="NZ_BOOU01000080.1"/>
</dbReference>
<evidence type="ECO:0000259" key="5">
    <source>
        <dbReference type="Pfam" id="PF04542"/>
    </source>
</evidence>
<accession>A0A919R712</accession>
<keyword evidence="7" id="KW-0240">DNA-directed RNA polymerase</keyword>
<dbReference type="InterPro" id="IPR039425">
    <property type="entry name" value="RNA_pol_sigma-70-like"/>
</dbReference>
<dbReference type="Gene3D" id="1.10.1740.10">
    <property type="match status" value="1"/>
</dbReference>
<keyword evidence="3" id="KW-0731">Sigma factor</keyword>
<dbReference type="PANTHER" id="PTHR43133:SF62">
    <property type="entry name" value="RNA POLYMERASE SIGMA FACTOR SIGZ"/>
    <property type="match status" value="1"/>
</dbReference>
<dbReference type="SUPFAM" id="SSF88946">
    <property type="entry name" value="Sigma2 domain of RNA polymerase sigma factors"/>
    <property type="match status" value="1"/>
</dbReference>
<feature type="domain" description="RNA polymerase sigma factor 70 region 4 type 2" evidence="6">
    <location>
        <begin position="130"/>
        <end position="181"/>
    </location>
</feature>
<dbReference type="InterPro" id="IPR007627">
    <property type="entry name" value="RNA_pol_sigma70_r2"/>
</dbReference>
<evidence type="ECO:0000256" key="2">
    <source>
        <dbReference type="ARBA" id="ARBA00023015"/>
    </source>
</evidence>
<dbReference type="Gene3D" id="1.10.10.10">
    <property type="entry name" value="Winged helix-like DNA-binding domain superfamily/Winged helix DNA-binding domain"/>
    <property type="match status" value="1"/>
</dbReference>
<dbReference type="InterPro" id="IPR013249">
    <property type="entry name" value="RNA_pol_sigma70_r4_t2"/>
</dbReference>
<keyword evidence="4" id="KW-0804">Transcription</keyword>
<dbReference type="GO" id="GO:0003677">
    <property type="term" value="F:DNA binding"/>
    <property type="evidence" value="ECO:0007669"/>
    <property type="project" value="InterPro"/>
</dbReference>
<dbReference type="GO" id="GO:0006352">
    <property type="term" value="P:DNA-templated transcription initiation"/>
    <property type="evidence" value="ECO:0007669"/>
    <property type="project" value="InterPro"/>
</dbReference>
<evidence type="ECO:0000256" key="1">
    <source>
        <dbReference type="ARBA" id="ARBA00010641"/>
    </source>
</evidence>